<feature type="signal peptide" evidence="8">
    <location>
        <begin position="1"/>
        <end position="24"/>
    </location>
</feature>
<dbReference type="EMBL" id="JBFOLJ010000009">
    <property type="protein sequence ID" value="KAL2509786.1"/>
    <property type="molecule type" value="Genomic_DNA"/>
</dbReference>
<keyword evidence="2" id="KW-0433">Leucine-rich repeat</keyword>
<dbReference type="InterPro" id="IPR013210">
    <property type="entry name" value="LRR_N_plant-typ"/>
</dbReference>
<organism evidence="11 12">
    <name type="scientific">Forsythia ovata</name>
    <dbReference type="NCBI Taxonomy" id="205694"/>
    <lineage>
        <taxon>Eukaryota</taxon>
        <taxon>Viridiplantae</taxon>
        <taxon>Streptophyta</taxon>
        <taxon>Embryophyta</taxon>
        <taxon>Tracheophyta</taxon>
        <taxon>Spermatophyta</taxon>
        <taxon>Magnoliopsida</taxon>
        <taxon>eudicotyledons</taxon>
        <taxon>Gunneridae</taxon>
        <taxon>Pentapetalae</taxon>
        <taxon>asterids</taxon>
        <taxon>lamiids</taxon>
        <taxon>Lamiales</taxon>
        <taxon>Oleaceae</taxon>
        <taxon>Forsythieae</taxon>
        <taxon>Forsythia</taxon>
    </lineage>
</organism>
<dbReference type="Pfam" id="PF23598">
    <property type="entry name" value="LRR_14"/>
    <property type="match status" value="1"/>
</dbReference>
<sequence>MARLAIRGCFWAVLLYLCVQFAVAQKTDPSEVTVLVAVKSSLIDHMKQLSTWNEGDPCTSNWTGVLCFDVVGGDGYLHIKELQLMNMHLSGNLAPELGQLSQLEILNFMWNNLTGTLLKEIGNIKSLKLLLLSGNRLTGSLPEEIGNLSEVDRIQIDQNSISGPIPKSIINLKRLKHLHFNNNSLSGQIPVELTNVSTIYHLLFDNNNLTGHLPPELSKLPNLRILQLDNNNFSGSDIPAFLRRFRKLSENAYLLTSIAEISAGMGSPGSIPVNKLSDNMTTIDLSNNHLNGSIPESFSHLPKLQNLLQGNPICHNADMLKVVRFCGPNFWDGLCPQLFNKFDHDLSHPSMSRGQLFRIRASISYPLLLCFTHPNWI</sequence>
<feature type="domain" description="Leucine-rich repeat-containing N-terminal plant-type" evidence="9">
    <location>
        <begin position="29"/>
        <end position="67"/>
    </location>
</feature>
<accession>A0ABD1TAV0</accession>
<dbReference type="SUPFAM" id="SSF52058">
    <property type="entry name" value="L domain-like"/>
    <property type="match status" value="2"/>
</dbReference>
<evidence type="ECO:0000256" key="5">
    <source>
        <dbReference type="ARBA" id="ARBA00023170"/>
    </source>
</evidence>
<keyword evidence="11" id="KW-0418">Kinase</keyword>
<evidence type="ECO:0000259" key="10">
    <source>
        <dbReference type="Pfam" id="PF23598"/>
    </source>
</evidence>
<protein>
    <submittedName>
        <fullName evidence="11">Leucine-rich repeat protein kinase family protein</fullName>
    </submittedName>
</protein>
<dbReference type="InterPro" id="IPR055414">
    <property type="entry name" value="LRR_R13L4/SHOC2-like"/>
</dbReference>
<dbReference type="Gene3D" id="3.80.10.10">
    <property type="entry name" value="Ribonuclease Inhibitor"/>
    <property type="match status" value="3"/>
</dbReference>
<name>A0ABD1TAV0_9LAMI</name>
<evidence type="ECO:0000313" key="11">
    <source>
        <dbReference type="EMBL" id="KAL2509786.1"/>
    </source>
</evidence>
<proteinExistence type="predicted"/>
<dbReference type="InterPro" id="IPR032675">
    <property type="entry name" value="LRR_dom_sf"/>
</dbReference>
<reference evidence="12" key="1">
    <citation type="submission" date="2024-07" db="EMBL/GenBank/DDBJ databases">
        <title>Two chromosome-level genome assemblies of Korean endemic species Abeliophyllum distichum and Forsythia ovata (Oleaceae).</title>
        <authorList>
            <person name="Jang H."/>
        </authorList>
    </citation>
    <scope>NUCLEOTIDE SEQUENCE [LARGE SCALE GENOMIC DNA]</scope>
</reference>
<evidence type="ECO:0000256" key="6">
    <source>
        <dbReference type="ARBA" id="ARBA00047899"/>
    </source>
</evidence>
<dbReference type="InterPro" id="IPR051848">
    <property type="entry name" value="PGIP"/>
</dbReference>
<keyword evidence="12" id="KW-1185">Reference proteome</keyword>
<dbReference type="GO" id="GO:0004674">
    <property type="term" value="F:protein serine/threonine kinase activity"/>
    <property type="evidence" value="ECO:0007669"/>
    <property type="project" value="UniProtKB-EC"/>
</dbReference>
<evidence type="ECO:0000256" key="7">
    <source>
        <dbReference type="ARBA" id="ARBA00048679"/>
    </source>
</evidence>
<keyword evidence="5" id="KW-0675">Receptor</keyword>
<comment type="catalytic activity">
    <reaction evidence="7">
        <text>L-seryl-[protein] + ATP = O-phospho-L-seryl-[protein] + ADP + H(+)</text>
        <dbReference type="Rhea" id="RHEA:17989"/>
        <dbReference type="Rhea" id="RHEA-COMP:9863"/>
        <dbReference type="Rhea" id="RHEA-COMP:11604"/>
        <dbReference type="ChEBI" id="CHEBI:15378"/>
        <dbReference type="ChEBI" id="CHEBI:29999"/>
        <dbReference type="ChEBI" id="CHEBI:30616"/>
        <dbReference type="ChEBI" id="CHEBI:83421"/>
        <dbReference type="ChEBI" id="CHEBI:456216"/>
        <dbReference type="EC" id="2.7.11.1"/>
    </reaction>
</comment>
<keyword evidence="4" id="KW-0677">Repeat</keyword>
<dbReference type="PANTHER" id="PTHR48059">
    <property type="entry name" value="POLYGALACTURONASE INHIBITOR 1"/>
    <property type="match status" value="1"/>
</dbReference>
<feature type="chain" id="PRO_5044885914" evidence="8">
    <location>
        <begin position="25"/>
        <end position="377"/>
    </location>
</feature>
<comment type="catalytic activity">
    <reaction evidence="6">
        <text>L-threonyl-[protein] + ATP = O-phospho-L-threonyl-[protein] + ADP + H(+)</text>
        <dbReference type="Rhea" id="RHEA:46608"/>
        <dbReference type="Rhea" id="RHEA-COMP:11060"/>
        <dbReference type="Rhea" id="RHEA-COMP:11605"/>
        <dbReference type="ChEBI" id="CHEBI:15378"/>
        <dbReference type="ChEBI" id="CHEBI:30013"/>
        <dbReference type="ChEBI" id="CHEBI:30616"/>
        <dbReference type="ChEBI" id="CHEBI:61977"/>
        <dbReference type="ChEBI" id="CHEBI:456216"/>
        <dbReference type="EC" id="2.7.11.1"/>
    </reaction>
</comment>
<evidence type="ECO:0000256" key="8">
    <source>
        <dbReference type="SAM" id="SignalP"/>
    </source>
</evidence>
<feature type="domain" description="Disease resistance R13L4/SHOC-2-like LRR" evidence="10">
    <location>
        <begin position="90"/>
        <end position="306"/>
    </location>
</feature>
<evidence type="ECO:0000259" key="9">
    <source>
        <dbReference type="Pfam" id="PF08263"/>
    </source>
</evidence>
<evidence type="ECO:0000256" key="3">
    <source>
        <dbReference type="ARBA" id="ARBA00022729"/>
    </source>
</evidence>
<dbReference type="PANTHER" id="PTHR48059:SF30">
    <property type="entry name" value="OS06G0587000 PROTEIN"/>
    <property type="match status" value="1"/>
</dbReference>
<comment type="caution">
    <text evidence="11">The sequence shown here is derived from an EMBL/GenBank/DDBJ whole genome shotgun (WGS) entry which is preliminary data.</text>
</comment>
<keyword evidence="3 8" id="KW-0732">Signal</keyword>
<evidence type="ECO:0000256" key="2">
    <source>
        <dbReference type="ARBA" id="ARBA00022614"/>
    </source>
</evidence>
<keyword evidence="11" id="KW-0808">Transferase</keyword>
<gene>
    <name evidence="11" type="ORF">Fot_33433</name>
</gene>
<evidence type="ECO:0000313" key="12">
    <source>
        <dbReference type="Proteomes" id="UP001604277"/>
    </source>
</evidence>
<evidence type="ECO:0000256" key="4">
    <source>
        <dbReference type="ARBA" id="ARBA00022737"/>
    </source>
</evidence>
<dbReference type="Pfam" id="PF08263">
    <property type="entry name" value="LRRNT_2"/>
    <property type="match status" value="1"/>
</dbReference>
<evidence type="ECO:0000256" key="1">
    <source>
        <dbReference type="ARBA" id="ARBA00004196"/>
    </source>
</evidence>
<dbReference type="Proteomes" id="UP001604277">
    <property type="component" value="Unassembled WGS sequence"/>
</dbReference>
<dbReference type="FunFam" id="3.80.10.10:FF:000387">
    <property type="entry name" value="Probable LRR receptor-like serine/threonine-protein kinase At1g06840"/>
    <property type="match status" value="1"/>
</dbReference>
<dbReference type="AlphaFoldDB" id="A0ABD1TAV0"/>
<comment type="subcellular location">
    <subcellularLocation>
        <location evidence="1">Cell envelope</location>
    </subcellularLocation>
</comment>